<dbReference type="InterPro" id="IPR036259">
    <property type="entry name" value="MFS_trans_sf"/>
</dbReference>
<dbReference type="Pfam" id="PF03825">
    <property type="entry name" value="Nuc_H_symport"/>
    <property type="match status" value="2"/>
</dbReference>
<sequence>MMIRLSILMFFQYFAMGAWYVSATGFMLRSDIQMDGLVFAVYSVGPLAAIFSPFFIGLVADRYLPTQTALAILFIASGILLCIAPAMASPFGVPDVLHQNWLAGRLTMLWTSMRHPFVLVLLGHMLCFMPTISLTASLSFRHLKHREKEFPVVRVLGTIGWICGNVAISFLPGKDASALQFGLAGMSACGIGLYCFLLPSTPPPLKGQRVTFGEIIGLGSLRLFRSPAFTVFIVASFLTVIPHSAYSAFARSFVEASHVAPFGSATFAMAFGQASEIIFMLVMPFCVSRIGVKWMLAIGMAAWVLRFGLFAAAAETQSAWMIMSGILLHGVCFGFFFVTGMMYVDRTAPPAIRNQAQGFLVLVTQGLGMFTGAQIIGGWEQYQTVAGVINWTDFWLSPAIFAAIITLGFVICFRDPRKDRKQSE</sequence>
<dbReference type="Gene3D" id="1.20.1250.20">
    <property type="entry name" value="MFS general substrate transporter like domains"/>
    <property type="match status" value="2"/>
</dbReference>
<feature type="domain" description="Major facilitator superfamily (MFS) profile" evidence="8">
    <location>
        <begin position="223"/>
        <end position="424"/>
    </location>
</feature>
<reference evidence="9 10" key="1">
    <citation type="submission" date="2019-02" db="EMBL/GenBank/DDBJ databases">
        <title>Deep-cultivation of Planctomycetes and their phenomic and genomic characterization uncovers novel biology.</title>
        <authorList>
            <person name="Wiegand S."/>
            <person name="Jogler M."/>
            <person name="Boedeker C."/>
            <person name="Pinto D."/>
            <person name="Vollmers J."/>
            <person name="Rivas-Marin E."/>
            <person name="Kohn T."/>
            <person name="Peeters S.H."/>
            <person name="Heuer A."/>
            <person name="Rast P."/>
            <person name="Oberbeckmann S."/>
            <person name="Bunk B."/>
            <person name="Jeske O."/>
            <person name="Meyerdierks A."/>
            <person name="Storesund J.E."/>
            <person name="Kallscheuer N."/>
            <person name="Luecker S."/>
            <person name="Lage O.M."/>
            <person name="Pohl T."/>
            <person name="Merkel B.J."/>
            <person name="Hornburger P."/>
            <person name="Mueller R.-W."/>
            <person name="Bruemmer F."/>
            <person name="Labrenz M."/>
            <person name="Spormann A.M."/>
            <person name="Op Den Camp H."/>
            <person name="Overmann J."/>
            <person name="Amann R."/>
            <person name="Jetten M.S.M."/>
            <person name="Mascher T."/>
            <person name="Medema M.H."/>
            <person name="Devos D.P."/>
            <person name="Kaster A.-K."/>
            <person name="Ovreas L."/>
            <person name="Rohde M."/>
            <person name="Galperin M.Y."/>
            <person name="Jogler C."/>
        </authorList>
    </citation>
    <scope>NUCLEOTIDE SEQUENCE [LARGE SCALE GENOMIC DNA]</scope>
    <source>
        <strain evidence="9 10">CA13</strain>
    </source>
</reference>
<keyword evidence="10" id="KW-1185">Reference proteome</keyword>
<proteinExistence type="predicted"/>
<accession>A0A5C5YMV2</accession>
<dbReference type="Proteomes" id="UP000315010">
    <property type="component" value="Unassembled WGS sequence"/>
</dbReference>
<dbReference type="EMBL" id="SJPJ01000002">
    <property type="protein sequence ID" value="TWT76213.1"/>
    <property type="molecule type" value="Genomic_DNA"/>
</dbReference>
<dbReference type="InterPro" id="IPR004740">
    <property type="entry name" value="Nuc_H_symport"/>
</dbReference>
<keyword evidence="3" id="KW-1003">Cell membrane</keyword>
<evidence type="ECO:0000259" key="8">
    <source>
        <dbReference type="PROSITE" id="PS50850"/>
    </source>
</evidence>
<dbReference type="GO" id="GO:0005886">
    <property type="term" value="C:plasma membrane"/>
    <property type="evidence" value="ECO:0007669"/>
    <property type="project" value="UniProtKB-SubCell"/>
</dbReference>
<evidence type="ECO:0000256" key="6">
    <source>
        <dbReference type="ARBA" id="ARBA00023136"/>
    </source>
</evidence>
<keyword evidence="4 7" id="KW-0812">Transmembrane</keyword>
<feature type="transmembrane region" description="Helical" evidence="7">
    <location>
        <begin position="356"/>
        <end position="375"/>
    </location>
</feature>
<evidence type="ECO:0000313" key="9">
    <source>
        <dbReference type="EMBL" id="TWT76213.1"/>
    </source>
</evidence>
<comment type="subcellular location">
    <subcellularLocation>
        <location evidence="1">Cell membrane</location>
        <topology evidence="1">Multi-pass membrane protein</topology>
    </subcellularLocation>
</comment>
<comment type="caution">
    <text evidence="9">The sequence shown here is derived from an EMBL/GenBank/DDBJ whole genome shotgun (WGS) entry which is preliminary data.</text>
</comment>
<dbReference type="SUPFAM" id="SSF103473">
    <property type="entry name" value="MFS general substrate transporter"/>
    <property type="match status" value="1"/>
</dbReference>
<feature type="transmembrane region" description="Helical" evidence="7">
    <location>
        <begin position="152"/>
        <end position="172"/>
    </location>
</feature>
<feature type="transmembrane region" description="Helical" evidence="7">
    <location>
        <begin position="39"/>
        <end position="60"/>
    </location>
</feature>
<keyword evidence="6 7" id="KW-0472">Membrane</keyword>
<name>A0A5C5YMV2_9BACT</name>
<dbReference type="InterPro" id="IPR020846">
    <property type="entry name" value="MFS_dom"/>
</dbReference>
<feature type="transmembrane region" description="Helical" evidence="7">
    <location>
        <begin position="320"/>
        <end position="344"/>
    </location>
</feature>
<dbReference type="PANTHER" id="PTHR23522:SF4">
    <property type="entry name" value="NUCLEOSIDE PERMEASE NUPG-RELATED"/>
    <property type="match status" value="1"/>
</dbReference>
<dbReference type="GO" id="GO:0015213">
    <property type="term" value="F:uridine transmembrane transporter activity"/>
    <property type="evidence" value="ECO:0007669"/>
    <property type="project" value="TreeGrafter"/>
</dbReference>
<dbReference type="GO" id="GO:0015212">
    <property type="term" value="F:cytidine transmembrane transporter activity"/>
    <property type="evidence" value="ECO:0007669"/>
    <property type="project" value="TreeGrafter"/>
</dbReference>
<dbReference type="PANTHER" id="PTHR23522">
    <property type="entry name" value="BLL5896 PROTEIN"/>
    <property type="match status" value="1"/>
</dbReference>
<keyword evidence="2" id="KW-0813">Transport</keyword>
<dbReference type="PROSITE" id="PS50850">
    <property type="entry name" value="MFS"/>
    <property type="match status" value="1"/>
</dbReference>
<gene>
    <name evidence="9" type="primary">yegT_2</name>
    <name evidence="9" type="ORF">CA13_67050</name>
</gene>
<feature type="transmembrane region" description="Helical" evidence="7">
    <location>
        <begin position="261"/>
        <end position="282"/>
    </location>
</feature>
<dbReference type="AlphaFoldDB" id="A0A5C5YMV2"/>
<feature type="transmembrane region" description="Helical" evidence="7">
    <location>
        <begin position="294"/>
        <end position="314"/>
    </location>
</feature>
<evidence type="ECO:0000256" key="4">
    <source>
        <dbReference type="ARBA" id="ARBA00022692"/>
    </source>
</evidence>
<evidence type="ECO:0000256" key="1">
    <source>
        <dbReference type="ARBA" id="ARBA00004651"/>
    </source>
</evidence>
<feature type="transmembrane region" description="Helical" evidence="7">
    <location>
        <begin position="69"/>
        <end position="88"/>
    </location>
</feature>
<feature type="transmembrane region" description="Helical" evidence="7">
    <location>
        <begin position="117"/>
        <end position="140"/>
    </location>
</feature>
<evidence type="ECO:0000256" key="2">
    <source>
        <dbReference type="ARBA" id="ARBA00022448"/>
    </source>
</evidence>
<organism evidence="9 10">
    <name type="scientific">Novipirellula herctigrandis</name>
    <dbReference type="NCBI Taxonomy" id="2527986"/>
    <lineage>
        <taxon>Bacteria</taxon>
        <taxon>Pseudomonadati</taxon>
        <taxon>Planctomycetota</taxon>
        <taxon>Planctomycetia</taxon>
        <taxon>Pirellulales</taxon>
        <taxon>Pirellulaceae</taxon>
        <taxon>Novipirellula</taxon>
    </lineage>
</organism>
<protein>
    <submittedName>
        <fullName evidence="9">Putative nucleoside transporter YegT</fullName>
    </submittedName>
</protein>
<evidence type="ECO:0000313" key="10">
    <source>
        <dbReference type="Proteomes" id="UP000315010"/>
    </source>
</evidence>
<evidence type="ECO:0000256" key="5">
    <source>
        <dbReference type="ARBA" id="ARBA00022989"/>
    </source>
</evidence>
<keyword evidence="5 7" id="KW-1133">Transmembrane helix</keyword>
<feature type="transmembrane region" description="Helical" evidence="7">
    <location>
        <begin position="228"/>
        <end position="249"/>
    </location>
</feature>
<feature type="transmembrane region" description="Helical" evidence="7">
    <location>
        <begin position="178"/>
        <end position="199"/>
    </location>
</feature>
<evidence type="ECO:0000256" key="7">
    <source>
        <dbReference type="SAM" id="Phobius"/>
    </source>
</evidence>
<evidence type="ECO:0000256" key="3">
    <source>
        <dbReference type="ARBA" id="ARBA00022475"/>
    </source>
</evidence>
<feature type="transmembrane region" description="Helical" evidence="7">
    <location>
        <begin position="395"/>
        <end position="413"/>
    </location>
</feature>